<accession>A0A6P7HMF7</accession>
<dbReference type="InterPro" id="IPR036249">
    <property type="entry name" value="Thioredoxin-like_sf"/>
</dbReference>
<organism evidence="4 6">
    <name type="scientific">Parambassis ranga</name>
    <name type="common">Indian glassy fish</name>
    <dbReference type="NCBI Taxonomy" id="210632"/>
    <lineage>
        <taxon>Eukaryota</taxon>
        <taxon>Metazoa</taxon>
        <taxon>Chordata</taxon>
        <taxon>Craniata</taxon>
        <taxon>Vertebrata</taxon>
        <taxon>Euteleostomi</taxon>
        <taxon>Actinopterygii</taxon>
        <taxon>Neopterygii</taxon>
        <taxon>Teleostei</taxon>
        <taxon>Neoteleostei</taxon>
        <taxon>Acanthomorphata</taxon>
        <taxon>Ovalentaria</taxon>
        <taxon>Ambassidae</taxon>
        <taxon>Parambassis</taxon>
    </lineage>
</organism>
<dbReference type="Pfam" id="PF13899">
    <property type="entry name" value="Thioredoxin_7"/>
    <property type="match status" value="1"/>
</dbReference>
<gene>
    <name evidence="5 6" type="primary">LOC114426496</name>
</gene>
<comment type="similarity">
    <text evidence="2">Belongs to the AGR family.</text>
</comment>
<dbReference type="GeneID" id="114426496"/>
<evidence type="ECO:0000256" key="3">
    <source>
        <dbReference type="SAM" id="SignalP"/>
    </source>
</evidence>
<dbReference type="CTD" id="335309"/>
<keyword evidence="1 3" id="KW-0732">Signal</keyword>
<dbReference type="RefSeq" id="XP_028249739.1">
    <property type="nucleotide sequence ID" value="XM_028393938.1"/>
</dbReference>
<dbReference type="Proteomes" id="UP000515145">
    <property type="component" value="Chromosome 21"/>
</dbReference>
<evidence type="ECO:0000313" key="4">
    <source>
        <dbReference type="Proteomes" id="UP000515145"/>
    </source>
</evidence>
<evidence type="ECO:0000256" key="1">
    <source>
        <dbReference type="ARBA" id="ARBA00022729"/>
    </source>
</evidence>
<dbReference type="Gene3D" id="3.40.30.10">
    <property type="entry name" value="Glutaredoxin"/>
    <property type="match status" value="1"/>
</dbReference>
<evidence type="ECO:0000313" key="5">
    <source>
        <dbReference type="RefSeq" id="XP_028249738.1"/>
    </source>
</evidence>
<feature type="chain" id="PRO_5044651105" evidence="3">
    <location>
        <begin position="17"/>
        <end position="163"/>
    </location>
</feature>
<reference evidence="5 6" key="1">
    <citation type="submission" date="2025-04" db="UniProtKB">
        <authorList>
            <consortium name="RefSeq"/>
        </authorList>
    </citation>
    <scope>IDENTIFICATION</scope>
</reference>
<dbReference type="AlphaFoldDB" id="A0A6P7HMF7"/>
<name>A0A6P7HMF7_9TELE</name>
<dbReference type="RefSeq" id="XP_028249738.1">
    <property type="nucleotide sequence ID" value="XM_028393937.1"/>
</dbReference>
<dbReference type="FunFam" id="3.40.30.10:FF:000036">
    <property type="entry name" value="anterior gradient protein 2 homolog"/>
    <property type="match status" value="1"/>
</dbReference>
<protein>
    <submittedName>
        <fullName evidence="5 6">Anterior gradient protein 3-like isoform X1</fullName>
    </submittedName>
</protein>
<dbReference type="PANTHER" id="PTHR15337:SF5">
    <property type="entry name" value="ANTERIOR GRADIENT PROTEIN 3"/>
    <property type="match status" value="1"/>
</dbReference>
<evidence type="ECO:0000256" key="2">
    <source>
        <dbReference type="ARBA" id="ARBA00038124"/>
    </source>
</evidence>
<dbReference type="InterPro" id="IPR051099">
    <property type="entry name" value="AGR/TXD"/>
</dbReference>
<feature type="signal peptide" evidence="3">
    <location>
        <begin position="1"/>
        <end position="16"/>
    </location>
</feature>
<keyword evidence="4" id="KW-1185">Reference proteome</keyword>
<evidence type="ECO:0000313" key="6">
    <source>
        <dbReference type="RefSeq" id="XP_028249739.1"/>
    </source>
</evidence>
<proteinExistence type="inferred from homology"/>
<dbReference type="GO" id="GO:0005783">
    <property type="term" value="C:endoplasmic reticulum"/>
    <property type="evidence" value="ECO:0007669"/>
    <property type="project" value="TreeGrafter"/>
</dbReference>
<dbReference type="PANTHER" id="PTHR15337">
    <property type="entry name" value="ANTERIOR GRADIENT PROTEIN-RELATED"/>
    <property type="match status" value="1"/>
</dbReference>
<dbReference type="SUPFAM" id="SSF52833">
    <property type="entry name" value="Thioredoxin-like"/>
    <property type="match status" value="1"/>
</dbReference>
<sequence>MLRWLLFALFVGICASAGEQKRKKVKSDTLSRAGWGSYVKWVQSYEEGLALMAKSQKPLMVIHHQDNCPHSQALKQAFVADKSIQKMAKEDFIMLNMVEETSDKNLAPDGYYVPRILFVDPSMTVRADIVGKYGNRLYTYEPSDMQRLADNMRKAKVLMHSEL</sequence>
<dbReference type="OrthoDB" id="262308at2759"/>